<dbReference type="EMBL" id="JAPWGY010000001">
    <property type="protein sequence ID" value="MCZ4279789.1"/>
    <property type="molecule type" value="Genomic_DNA"/>
</dbReference>
<name>A0ABT4LFC9_9PROT</name>
<protein>
    <submittedName>
        <fullName evidence="3">Rap1a/Tai family immunity protein</fullName>
    </submittedName>
</protein>
<dbReference type="Proteomes" id="UP001069802">
    <property type="component" value="Unassembled WGS sequence"/>
</dbReference>
<evidence type="ECO:0000313" key="4">
    <source>
        <dbReference type="Proteomes" id="UP001069802"/>
    </source>
</evidence>
<evidence type="ECO:0000256" key="1">
    <source>
        <dbReference type="SAM" id="SignalP"/>
    </source>
</evidence>
<feature type="chain" id="PRO_5046742956" evidence="1">
    <location>
        <begin position="25"/>
        <end position="117"/>
    </location>
</feature>
<gene>
    <name evidence="3" type="ORF">O4H49_03295</name>
</gene>
<evidence type="ECO:0000313" key="3">
    <source>
        <dbReference type="EMBL" id="MCZ4279789.1"/>
    </source>
</evidence>
<comment type="caution">
    <text evidence="3">The sequence shown here is derived from an EMBL/GenBank/DDBJ whole genome shotgun (WGS) entry which is preliminary data.</text>
</comment>
<organism evidence="3 4">
    <name type="scientific">Kiloniella laminariae</name>
    <dbReference type="NCBI Taxonomy" id="454162"/>
    <lineage>
        <taxon>Bacteria</taxon>
        <taxon>Pseudomonadati</taxon>
        <taxon>Pseudomonadota</taxon>
        <taxon>Alphaproteobacteria</taxon>
        <taxon>Rhodospirillales</taxon>
        <taxon>Kiloniellaceae</taxon>
        <taxon>Kiloniella</taxon>
    </lineage>
</organism>
<keyword evidence="4" id="KW-1185">Reference proteome</keyword>
<dbReference type="Gene3D" id="1.10.890.40">
    <property type="match status" value="1"/>
</dbReference>
<feature type="signal peptide" evidence="1">
    <location>
        <begin position="1"/>
        <end position="24"/>
    </location>
</feature>
<dbReference type="Pfam" id="PF18602">
    <property type="entry name" value="Rap1a"/>
    <property type="match status" value="1"/>
</dbReference>
<proteinExistence type="predicted"/>
<sequence length="117" mass="12478">MKFFAPTFSALLLNAVLANGPAQAAPYDGNDLYDACTAQKSDAFFDQKSAYCLGYVVATAGHLGSLGHSCHNQGNRTASLGEVRDAIIGYIKSHPESRKLDADQATYQALTNAYPCN</sequence>
<keyword evidence="1" id="KW-0732">Signal</keyword>
<accession>A0ABT4LFC9</accession>
<dbReference type="RefSeq" id="WP_269421986.1">
    <property type="nucleotide sequence ID" value="NZ_JAPWGY010000001.1"/>
</dbReference>
<dbReference type="InterPro" id="IPR041238">
    <property type="entry name" value="Rap1a"/>
</dbReference>
<evidence type="ECO:0000259" key="2">
    <source>
        <dbReference type="Pfam" id="PF18602"/>
    </source>
</evidence>
<feature type="domain" description="Rap1a immunity protein" evidence="2">
    <location>
        <begin position="29"/>
        <end position="116"/>
    </location>
</feature>
<reference evidence="3" key="1">
    <citation type="submission" date="2022-12" db="EMBL/GenBank/DDBJ databases">
        <title>Bacterial isolates from different developmental stages of Nematostella vectensis.</title>
        <authorList>
            <person name="Fraune S."/>
        </authorList>
    </citation>
    <scope>NUCLEOTIDE SEQUENCE</scope>
    <source>
        <strain evidence="3">G21630-S1</strain>
    </source>
</reference>